<comment type="function">
    <text evidence="2 3">Catalyzes the formation of 2-amino-5-formylamino-6-ribofuranosylamino-4(3H)-pyrimidinone ribonucleotide monophosphate and inorganic phosphate from GTP. Also has an independent pyrophosphate phosphohydrolase activity.</text>
</comment>
<proteinExistence type="inferred from homology"/>
<dbReference type="InterPro" id="IPR007839">
    <property type="entry name" value="GTP_CycHdrlase_3"/>
</dbReference>
<dbReference type="EMBL" id="CP025066">
    <property type="protein sequence ID" value="AUX10150.1"/>
    <property type="molecule type" value="Genomic_DNA"/>
</dbReference>
<organism evidence="4 5">
    <name type="scientific">Halalkaliarchaeum desulfuricum</name>
    <dbReference type="NCBI Taxonomy" id="2055893"/>
    <lineage>
        <taxon>Archaea</taxon>
        <taxon>Methanobacteriati</taxon>
        <taxon>Methanobacteriota</taxon>
        <taxon>Stenosarchaea group</taxon>
        <taxon>Halobacteria</taxon>
        <taxon>Halobacteriales</taxon>
        <taxon>Haloferacaceae</taxon>
        <taxon>Halalkaliarchaeum</taxon>
    </lineage>
</organism>
<evidence type="ECO:0000313" key="5">
    <source>
        <dbReference type="Proteomes" id="UP000263012"/>
    </source>
</evidence>
<dbReference type="Pfam" id="PF05165">
    <property type="entry name" value="GCH_III"/>
    <property type="match status" value="1"/>
</dbReference>
<dbReference type="NCBIfam" id="NF002587">
    <property type="entry name" value="PRK02240.1"/>
    <property type="match status" value="1"/>
</dbReference>
<dbReference type="HAMAP" id="MF_00608">
    <property type="entry name" value="GTP_cyclohydro_3"/>
    <property type="match status" value="1"/>
</dbReference>
<protein>
    <recommendedName>
        <fullName evidence="2 3">GTP cyclohydrolase III</fullName>
        <ecNumber evidence="2 3">3.5.4.29</ecNumber>
    </recommendedName>
</protein>
<dbReference type="Gene3D" id="3.30.70.1230">
    <property type="entry name" value="Nucleotide cyclase"/>
    <property type="match status" value="1"/>
</dbReference>
<dbReference type="GO" id="GO:0005525">
    <property type="term" value="F:GTP binding"/>
    <property type="evidence" value="ECO:0007669"/>
    <property type="project" value="UniProtKB-KW"/>
</dbReference>
<sequence>MVQVTVLQLDNYGPWTVTPNPRRETDLQALQARLYADLCQQFGLLGGYVFYGRFDNLIAFTDGISKREHGRIQQSIDNLYPVSVSMSIGRGNTPKQAVEIASANLQEQGSSQDADRSEVLVEDEIDELHTTAVGVAHFDVVDVTDKITDEENAYEACLSMESVYSDLMRRMYADYDALSFFVGGDNIISVTPKLSDSALDEVIVKTKQNTNVQLQVGYGLGDTPSEAGMQAKHNLELCREKGTVIERDRAVVERSSAD</sequence>
<gene>
    <name evidence="4" type="primary">gch32</name>
    <name evidence="2" type="synonym">gch3</name>
    <name evidence="4" type="ORF">AArcSl_2529</name>
</gene>
<dbReference type="PIRSF" id="PIRSF009265">
    <property type="entry name" value="GTP_cyclohydro_3"/>
    <property type="match status" value="1"/>
</dbReference>
<keyword evidence="5" id="KW-1185">Reference proteome</keyword>
<dbReference type="GO" id="GO:0043740">
    <property type="term" value="F:GTP cyclohydrolase IIa activity"/>
    <property type="evidence" value="ECO:0007669"/>
    <property type="project" value="UniProtKB-UniRule"/>
</dbReference>
<evidence type="ECO:0000256" key="1">
    <source>
        <dbReference type="ARBA" id="ARBA00022801"/>
    </source>
</evidence>
<dbReference type="AlphaFoldDB" id="A0A343TM28"/>
<dbReference type="Proteomes" id="UP000263012">
    <property type="component" value="Chromosome"/>
</dbReference>
<keyword evidence="2" id="KW-0342">GTP-binding</keyword>
<dbReference type="KEGG" id="hdf:AArcSl_2529"/>
<keyword evidence="2" id="KW-0547">Nucleotide-binding</keyword>
<comment type="similarity">
    <text evidence="2 3">Belongs to the archaeal-type GTP cyclohydrolase family.</text>
</comment>
<dbReference type="PANTHER" id="PTHR42202:SF1">
    <property type="entry name" value="GTP CYCLOHYDROLASE III"/>
    <property type="match status" value="1"/>
</dbReference>
<keyword evidence="1 2" id="KW-0378">Hydrolase</keyword>
<evidence type="ECO:0000256" key="2">
    <source>
        <dbReference type="HAMAP-Rule" id="MF_00608"/>
    </source>
</evidence>
<dbReference type="InterPro" id="IPR029787">
    <property type="entry name" value="Nucleotide_cyclase"/>
</dbReference>
<dbReference type="Gene3D" id="3.30.70.270">
    <property type="match status" value="1"/>
</dbReference>
<dbReference type="EC" id="3.5.4.29" evidence="2 3"/>
<accession>A0A343TM28</accession>
<dbReference type="InterPro" id="IPR043128">
    <property type="entry name" value="Rev_trsase/Diguanyl_cyclase"/>
</dbReference>
<reference evidence="5" key="1">
    <citation type="submission" date="2017-11" db="EMBL/GenBank/DDBJ databases">
        <title>Phenotypic and genomic properties of facultatively anaerobic sulfur-reducing natronoarchaea from hypersaline soda lakes.</title>
        <authorList>
            <person name="Sorokin D.Y."/>
            <person name="Kublanov I.V."/>
            <person name="Roman P."/>
            <person name="Sinninghe Damste J.S."/>
            <person name="Golyshin P.N."/>
            <person name="Rojo D."/>
            <person name="Ciordia S."/>
            <person name="Mena M.D.C."/>
            <person name="Ferrer M."/>
            <person name="Messina E."/>
            <person name="Smedile F."/>
            <person name="La Spada G."/>
            <person name="La Cono V."/>
            <person name="Yakimov M.M."/>
        </authorList>
    </citation>
    <scope>NUCLEOTIDE SEQUENCE [LARGE SCALE GENOMIC DNA]</scope>
    <source>
        <strain evidence="5">AArc-Sl</strain>
    </source>
</reference>
<dbReference type="PANTHER" id="PTHR42202">
    <property type="entry name" value="GTP CYCLOHYDROLASE III"/>
    <property type="match status" value="1"/>
</dbReference>
<evidence type="ECO:0000256" key="3">
    <source>
        <dbReference type="PIRNR" id="PIRNR009265"/>
    </source>
</evidence>
<name>A0A343TM28_9EURY</name>
<evidence type="ECO:0000313" key="4">
    <source>
        <dbReference type="EMBL" id="AUX10150.1"/>
    </source>
</evidence>
<comment type="catalytic activity">
    <reaction evidence="2 3">
        <text>GTP + 3 H2O = 2-amino-5-formylamino-6-(5-phospho-D-ribosylamino)pyrimidin-4(3H)-one + 2 phosphate + 2 H(+)</text>
        <dbReference type="Rhea" id="RHEA:22468"/>
        <dbReference type="ChEBI" id="CHEBI:15377"/>
        <dbReference type="ChEBI" id="CHEBI:15378"/>
        <dbReference type="ChEBI" id="CHEBI:37565"/>
        <dbReference type="ChEBI" id="CHEBI:43474"/>
        <dbReference type="ChEBI" id="CHEBI:57258"/>
        <dbReference type="EC" id="3.5.4.29"/>
    </reaction>
</comment>